<dbReference type="InterPro" id="IPR036789">
    <property type="entry name" value="Ribosomal_uL6-like_a/b-dom_sf"/>
</dbReference>
<sequence>MNDLLNITFKYTNCPDPAESAARVQRVINEDPGLMEETATGIIAAAQRNLAREMDASFPISALAATLPPAPHKSSSSLSVRRSTGKSARHKRNSSRLQPLQGSYVQHRTFSTNTYTSLSNCTPIILSTCTPTFPVNMVGKESKGFDKKLILVGVSYHATVEGKDLVMNLGFLTRLRSDTRESQG</sequence>
<dbReference type="Proteomes" id="UP001642260">
    <property type="component" value="Unassembled WGS sequence"/>
</dbReference>
<evidence type="ECO:0000256" key="1">
    <source>
        <dbReference type="SAM" id="MobiDB-lite"/>
    </source>
</evidence>
<dbReference type="InterPro" id="IPR019906">
    <property type="entry name" value="Ribosomal_uL6_bac-type"/>
</dbReference>
<evidence type="ECO:0000313" key="3">
    <source>
        <dbReference type="Proteomes" id="UP001642260"/>
    </source>
</evidence>
<accession>A0ABC8KGU9</accession>
<dbReference type="AlphaFoldDB" id="A0ABC8KGU9"/>
<protein>
    <submittedName>
        <fullName evidence="2">Uncharacterized protein</fullName>
    </submittedName>
</protein>
<reference evidence="2 3" key="1">
    <citation type="submission" date="2022-03" db="EMBL/GenBank/DDBJ databases">
        <authorList>
            <person name="Macdonald S."/>
            <person name="Ahmed S."/>
            <person name="Newling K."/>
        </authorList>
    </citation>
    <scope>NUCLEOTIDE SEQUENCE [LARGE SCALE GENOMIC DNA]</scope>
</reference>
<dbReference type="PRINTS" id="PR00059">
    <property type="entry name" value="RIBOSOMALL6"/>
</dbReference>
<organism evidence="2 3">
    <name type="scientific">Eruca vesicaria subsp. sativa</name>
    <name type="common">Garden rocket</name>
    <name type="synonym">Eruca sativa</name>
    <dbReference type="NCBI Taxonomy" id="29727"/>
    <lineage>
        <taxon>Eukaryota</taxon>
        <taxon>Viridiplantae</taxon>
        <taxon>Streptophyta</taxon>
        <taxon>Embryophyta</taxon>
        <taxon>Tracheophyta</taxon>
        <taxon>Spermatophyta</taxon>
        <taxon>Magnoliopsida</taxon>
        <taxon>eudicotyledons</taxon>
        <taxon>Gunneridae</taxon>
        <taxon>Pentapetalae</taxon>
        <taxon>rosids</taxon>
        <taxon>malvids</taxon>
        <taxon>Brassicales</taxon>
        <taxon>Brassicaceae</taxon>
        <taxon>Brassiceae</taxon>
        <taxon>Eruca</taxon>
    </lineage>
</organism>
<keyword evidence="3" id="KW-1185">Reference proteome</keyword>
<dbReference type="EMBL" id="CAKOAT010216265">
    <property type="protein sequence ID" value="CAH8356148.1"/>
    <property type="molecule type" value="Genomic_DNA"/>
</dbReference>
<name>A0ABC8KGU9_ERUVS</name>
<gene>
    <name evidence="2" type="ORF">ERUC_LOCUS21903</name>
</gene>
<feature type="compositionally biased region" description="Basic residues" evidence="1">
    <location>
        <begin position="83"/>
        <end position="94"/>
    </location>
</feature>
<comment type="caution">
    <text evidence="2">The sequence shown here is derived from an EMBL/GenBank/DDBJ whole genome shotgun (WGS) entry which is preliminary data.</text>
</comment>
<dbReference type="Gene3D" id="3.90.930.12">
    <property type="entry name" value="Ribosomal protein L6, alpha-beta domain"/>
    <property type="match status" value="1"/>
</dbReference>
<proteinExistence type="predicted"/>
<feature type="region of interest" description="Disordered" evidence="1">
    <location>
        <begin position="68"/>
        <end position="100"/>
    </location>
</feature>
<evidence type="ECO:0000313" key="2">
    <source>
        <dbReference type="EMBL" id="CAH8356148.1"/>
    </source>
</evidence>